<keyword evidence="1" id="KW-1015">Disulfide bond</keyword>
<evidence type="ECO:0000259" key="2">
    <source>
        <dbReference type="PROSITE" id="PS50240"/>
    </source>
</evidence>
<dbReference type="InterPro" id="IPR043504">
    <property type="entry name" value="Peptidase_S1_PA_chymotrypsin"/>
</dbReference>
<protein>
    <recommendedName>
        <fullName evidence="2">Peptidase S1 domain-containing protein</fullName>
    </recommendedName>
</protein>
<dbReference type="EMBL" id="JYDW01000197">
    <property type="protein sequence ID" value="KRZ52305.1"/>
    <property type="molecule type" value="Genomic_DNA"/>
</dbReference>
<name>A0A0V1KYQ2_9BILA</name>
<organism evidence="3 4">
    <name type="scientific">Trichinella nativa</name>
    <dbReference type="NCBI Taxonomy" id="6335"/>
    <lineage>
        <taxon>Eukaryota</taxon>
        <taxon>Metazoa</taxon>
        <taxon>Ecdysozoa</taxon>
        <taxon>Nematoda</taxon>
        <taxon>Enoplea</taxon>
        <taxon>Dorylaimia</taxon>
        <taxon>Trichinellida</taxon>
        <taxon>Trichinellidae</taxon>
        <taxon>Trichinella</taxon>
    </lineage>
</organism>
<reference evidence="3 4" key="1">
    <citation type="submission" date="2015-05" db="EMBL/GenBank/DDBJ databases">
        <title>Evolution of Trichinella species and genotypes.</title>
        <authorList>
            <person name="Korhonen P.K."/>
            <person name="Edoardo P."/>
            <person name="Giuseppe L.R."/>
            <person name="Gasser R.B."/>
        </authorList>
    </citation>
    <scope>NUCLEOTIDE SEQUENCE [LARGE SCALE GENOMIC DNA]</scope>
    <source>
        <strain evidence="3">ISS10</strain>
    </source>
</reference>
<comment type="caution">
    <text evidence="3">The sequence shown here is derived from an EMBL/GenBank/DDBJ whole genome shotgun (WGS) entry which is preliminary data.</text>
</comment>
<dbReference type="AlphaFoldDB" id="A0A0V1KYQ2"/>
<sequence>MPIGRFGVFWLTIHDEYPVVAEAVIIQLLPLLSTFMCEFGFSTFAFIRKRNCFENCFNFMNVRQHKEISLKLLPQAMKLLLLTFLYFVDAVSSECGENATETLALVYKPVQQGSKRVLGIACQGTIVPGKHKNHTDTVLVSSYCIIEDPPEGYVVSVGSSDPHGDLQSSAQQFRAQRILNFPFEQHPVGILKTPQPIMYSDTVQPMCIASVPLPDEHACIMGVVTKGGLMTLRHVQMLYESDCEPLAEGLSSYLCAKVKEIDAEVAETLGMDPELDIYPFSAPLDFDINGVKAGSLENPLFCLTNEHPTWSVYGFALNAYNVTDPESPILFSDVSSDLTAIKEHSDISYQQWTQAMLKLKDFLYYEDSNIDVGFYRKIVDFVDLTMFKTKVQLKFIMQYSSCPRSKKISQDDVLYSCPLNDDSEFFRCTAVVSLRYEYDVIMQCKRSSTYCETNSIYDCSPPMFEEADSMMLRAANQIFFDDLRIGKGKFKRVLAIVEETYEKRSVTMKIKYQETSCTVGSDNMLIVDDVYSDRCPVENLSGTCEVSSECGEEAIETLALVYKPVQQGSKRVLGIACQGTIVPGKHQNHTDTVLVSSYCIMEDPPEGYVVSVGSSDPHGDLQSSAQQFRAQRILNFPFEQHPVGILKTPQPIMYSDTVQPMCIASVPLPDEHACIMGVVTKGGLMTLRHVQMLYESDCQELAQGLSSYLCAKVKEIDAEVAETLGMDPELDIYPFSAPLDFDINGVKAGSLETPLFCLTNEHPTWSVYGFALNAFDVTHPDSPILFSDVPSDLTAIKEHSDISYQEWTNLKLRSCFINISECGEEAIETLALVYKPVQQGSKRVLGIACQGTIVPGKHQNHTDTVLVSSYCIMEDPPEGYVVSVGSSDPHGDLQSSAQQFRAQRILNFPFEQHPVGILKTPQPIMYSETVQPMCIASVPLPDEHACIMGVVTKGGLMTLRHVQMLYESDCQELAQGLSSYLCAKVKEIDAEVAETLGMDPELDIYPFSAPLDFDINGVKAGSLETPLFCLTNEHPTWSVYGFALNAFDVTHPDSPILFSDVPSDLTAIKEHSDISYQEWVQRMLSKQG</sequence>
<dbReference type="PANTHER" id="PTHR24253">
    <property type="entry name" value="TRANSMEMBRANE PROTEASE SERINE"/>
    <property type="match status" value="1"/>
</dbReference>
<evidence type="ECO:0000313" key="4">
    <source>
        <dbReference type="Proteomes" id="UP000054721"/>
    </source>
</evidence>
<accession>A0A0V1KYQ2</accession>
<dbReference type="GO" id="GO:0006508">
    <property type="term" value="P:proteolysis"/>
    <property type="evidence" value="ECO:0007669"/>
    <property type="project" value="InterPro"/>
</dbReference>
<dbReference type="PANTHER" id="PTHR24253:SF153">
    <property type="entry name" value="SERINE PROTEASE HEPSIN"/>
    <property type="match status" value="1"/>
</dbReference>
<feature type="domain" description="Peptidase S1" evidence="2">
    <location>
        <begin position="849"/>
        <end position="1085"/>
    </location>
</feature>
<dbReference type="SUPFAM" id="SSF50494">
    <property type="entry name" value="Trypsin-like serine proteases"/>
    <property type="match status" value="3"/>
</dbReference>
<dbReference type="InterPro" id="IPR009003">
    <property type="entry name" value="Peptidase_S1_PA"/>
</dbReference>
<dbReference type="Gene3D" id="2.40.10.10">
    <property type="entry name" value="Trypsin-like serine proteases"/>
    <property type="match status" value="3"/>
</dbReference>
<keyword evidence="4" id="KW-1185">Reference proteome</keyword>
<dbReference type="GO" id="GO:0004252">
    <property type="term" value="F:serine-type endopeptidase activity"/>
    <property type="evidence" value="ECO:0007669"/>
    <property type="project" value="InterPro"/>
</dbReference>
<dbReference type="PROSITE" id="PS50240">
    <property type="entry name" value="TRYPSIN_DOM"/>
    <property type="match status" value="1"/>
</dbReference>
<proteinExistence type="predicted"/>
<gene>
    <name evidence="3" type="ORF">T02_4648</name>
</gene>
<dbReference type="STRING" id="6335.A0A0V1KYQ2"/>
<dbReference type="Proteomes" id="UP000054721">
    <property type="component" value="Unassembled WGS sequence"/>
</dbReference>
<evidence type="ECO:0000256" key="1">
    <source>
        <dbReference type="ARBA" id="ARBA00023157"/>
    </source>
</evidence>
<dbReference type="OrthoDB" id="5915289at2759"/>
<dbReference type="InterPro" id="IPR001254">
    <property type="entry name" value="Trypsin_dom"/>
</dbReference>
<evidence type="ECO:0000313" key="3">
    <source>
        <dbReference type="EMBL" id="KRZ52305.1"/>
    </source>
</evidence>